<feature type="domain" description="Bacterial toxin 30" evidence="3">
    <location>
        <begin position="1455"/>
        <end position="1558"/>
    </location>
</feature>
<dbReference type="Gene3D" id="2.180.10.10">
    <property type="entry name" value="RHS repeat-associated core"/>
    <property type="match status" value="3"/>
</dbReference>
<feature type="domain" description="DUF6531" evidence="4">
    <location>
        <begin position="413"/>
        <end position="484"/>
    </location>
</feature>
<dbReference type="Pfam" id="PF20148">
    <property type="entry name" value="DUF6531"/>
    <property type="match status" value="1"/>
</dbReference>
<reference evidence="7" key="2">
    <citation type="submission" date="2020-09" db="EMBL/GenBank/DDBJ databases">
        <authorList>
            <person name="Sun Q."/>
            <person name="Ohkuma M."/>
        </authorList>
    </citation>
    <scope>NUCLEOTIDE SEQUENCE</scope>
    <source>
        <strain evidence="7">JCM 4790</strain>
    </source>
</reference>
<evidence type="ECO:0000256" key="2">
    <source>
        <dbReference type="SAM" id="MobiDB-lite"/>
    </source>
</evidence>
<keyword evidence="8" id="KW-1185">Reference proteome</keyword>
<evidence type="ECO:0000259" key="6">
    <source>
        <dbReference type="Pfam" id="PF25023"/>
    </source>
</evidence>
<dbReference type="NCBIfam" id="TIGR01643">
    <property type="entry name" value="YD_repeat_2x"/>
    <property type="match status" value="12"/>
</dbReference>
<dbReference type="Pfam" id="PF21725">
    <property type="entry name" value="T7SS_signal"/>
    <property type="match status" value="1"/>
</dbReference>
<evidence type="ECO:0000313" key="8">
    <source>
        <dbReference type="Proteomes" id="UP000619244"/>
    </source>
</evidence>
<feature type="domain" description="Teneurin-like YD-shell" evidence="6">
    <location>
        <begin position="1332"/>
        <end position="1411"/>
    </location>
</feature>
<reference evidence="7" key="1">
    <citation type="journal article" date="2014" name="Int. J. Syst. Evol. Microbiol.">
        <title>Complete genome sequence of Corynebacterium casei LMG S-19264T (=DSM 44701T), isolated from a smear-ripened cheese.</title>
        <authorList>
            <consortium name="US DOE Joint Genome Institute (JGI-PGF)"/>
            <person name="Walter F."/>
            <person name="Albersmeier A."/>
            <person name="Kalinowski J."/>
            <person name="Ruckert C."/>
        </authorList>
    </citation>
    <scope>NUCLEOTIDE SEQUENCE</scope>
    <source>
        <strain evidence="7">JCM 4790</strain>
    </source>
</reference>
<feature type="domain" description="Putative T7SS secretion signal" evidence="5">
    <location>
        <begin position="22"/>
        <end position="261"/>
    </location>
</feature>
<evidence type="ECO:0000256" key="1">
    <source>
        <dbReference type="ARBA" id="ARBA00022737"/>
    </source>
</evidence>
<evidence type="ECO:0000259" key="5">
    <source>
        <dbReference type="Pfam" id="PF21725"/>
    </source>
</evidence>
<evidence type="ECO:0000259" key="3">
    <source>
        <dbReference type="Pfam" id="PF15532"/>
    </source>
</evidence>
<organism evidence="7 8">
    <name type="scientific">Streptomyces minutiscleroticus</name>
    <dbReference type="NCBI Taxonomy" id="68238"/>
    <lineage>
        <taxon>Bacteria</taxon>
        <taxon>Bacillati</taxon>
        <taxon>Actinomycetota</taxon>
        <taxon>Actinomycetes</taxon>
        <taxon>Kitasatosporales</taxon>
        <taxon>Streptomycetaceae</taxon>
        <taxon>Streptomyces</taxon>
    </lineage>
</organism>
<keyword evidence="1" id="KW-0677">Repeat</keyword>
<evidence type="ECO:0000259" key="4">
    <source>
        <dbReference type="Pfam" id="PF20148"/>
    </source>
</evidence>
<dbReference type="NCBIfam" id="TIGR03696">
    <property type="entry name" value="Rhs_assc_core"/>
    <property type="match status" value="1"/>
</dbReference>
<dbReference type="Proteomes" id="UP000619244">
    <property type="component" value="Unassembled WGS sequence"/>
</dbReference>
<feature type="compositionally biased region" description="Polar residues" evidence="2">
    <location>
        <begin position="1538"/>
        <end position="1554"/>
    </location>
</feature>
<dbReference type="Pfam" id="PF15532">
    <property type="entry name" value="Ntox30"/>
    <property type="match status" value="1"/>
</dbReference>
<gene>
    <name evidence="7" type="ORF">GCM10010358_79490</name>
</gene>
<sequence>MGFGDIVDGVTGGLNKGLEFGENLINEGKKKLGEGIDYATDKVGDGLDHVGWHGAADTVQNWGDEVAADLGATPGEQQLGQTEEANELIHGNPDKIRESAKHLKDFHTAFDHVGQGMKKVDSSTWAGEGGDAFRKKFGVHPTKWAQAADACDKAAGALESYADTVKWAQGQAKEAIELYKKGVKASKDAADAYNKRVDAYNAKIKANEDPGPRPEPFKDPGTADIKAARDKLTEARTQRNTAATTAQSTVRAALAHAPAEPPPLDRLGNNLVDGFQAANTELTHVVGGALKGTAGLVNFARGLNPTDPYNLTHPAEYLQNVSMTLSGLVSTAAHPERIVTAAVDGFKKDPSEFVGRLIPELIGTKGAGLARGGVRLAMKEGAEQGLTKGARNAVEEGAEAASRRSAEKVCVKDPVDVATGHMVLPETDVSLPARMPLTFKRYFDSSYRLGQWFGPTWSSTLDQRLEIDTQGVVFVGEDGLLLAYPHPAPGLPTLPSHGPRWPLDRVEDGYTLTDPQSGQVRHFADRSDDLAVLEQIDDRNGNWISFQYEADGTPCSITHSGGYHLRISTSENRVTALHLAGAAADGGDQELLRYGYTDGHMTEATNSSGRPTRFEYDDLGRITAWTDTNKSRFTYGYDDQDRCTHQAGIAGHLRSTFAYGPVAADTGEHTTTVTDSLGHTTRYLINRHCRVIAETDPLGAVTRYRHDRYNRLLSRTDPLGHTTSFRYDELGNLLAISRPDGREARAEYNELGLPIKLVNPDGTIVRQSFDERGNRTAVTDPAGLTTHFTYDEAGHPMAVTDPLGHTIHTVCDRSGLPLKVTDPLGAVTCYERDAFGRPVAITDPTGATVRLEWTVEGRLSSRTAPDGESETWTYDGEGNCTSHTDPMGGLSRFEYTHFDLLAARTGPDGVRYEFDHDTELRLTKVVNPQGLTWSYAYDAAGHVVAETDFDGCALTYGYDAAGRLTSRTNALGQTVRFEHNELGQVVLKDVAGEVTTYSYDLTDQVAWAAGPSGSTLTVLRDRFGRVRKETVDGREMTYSYDESGRCTGRRTPSGATTSWSYNAAGRRTGMSASGRAIDFVYDEAGRELTRRIGETLTLEQAFDALGRLTTQAVTKAGGDLIQQRAYAYRADGHLVGIEDRLGGSRRFDLDAVGRVTAVHAANWSESYAYDEANNQTQAAWPPNHPGQEAVGARTYSGTRITRAGDVRYEHDALGRITLRQKTRLSRKPDTWRYEWDAEDRLTAVVTPDGTHWCYTYDPLGRRTAKLRLAEDGETVVERVVFTWDGTTLCEQTTVSADLPHPVTLTWDHQGLQPLAQRERVTAADAPQEEIDSRFFAIVTDLTGAPRELVDDEGHIVWRTRSTLWGMTAWATDSTAYTPLRFPGQYYDAETGLHYNYFRHYDPATARYLTSDPLGLEPSPNPVTYVLNPHAWVDPLGLTPCPPRIKDGGWDLRDRNPLDIVPEDADIRQLTPDPNGGAQKGVEYKWKDPETGNTVRLRVHDKDGTAPPGSNAANGDVYRVSIGGRYQDEAGNLYHRQVHNPNSPNHNAEAANSTHIPWPSQYPLPY</sequence>
<proteinExistence type="predicted"/>
<dbReference type="InterPro" id="IPR050708">
    <property type="entry name" value="T6SS_VgrG/RHS"/>
</dbReference>
<accession>A0A918P3A7</accession>
<dbReference type="InterPro" id="IPR022385">
    <property type="entry name" value="Rhs_assc_core"/>
</dbReference>
<dbReference type="InterPro" id="IPR031325">
    <property type="entry name" value="RHS_repeat"/>
</dbReference>
<feature type="domain" description="Teneurin-like YD-shell" evidence="6">
    <location>
        <begin position="934"/>
        <end position="1088"/>
    </location>
</feature>
<feature type="region of interest" description="Disordered" evidence="2">
    <location>
        <begin position="860"/>
        <end position="880"/>
    </location>
</feature>
<evidence type="ECO:0008006" key="9">
    <source>
        <dbReference type="Google" id="ProtNLM"/>
    </source>
</evidence>
<dbReference type="EMBL" id="BMVU01000103">
    <property type="protein sequence ID" value="GGY15715.1"/>
    <property type="molecule type" value="Genomic_DNA"/>
</dbReference>
<dbReference type="InterPro" id="IPR029111">
    <property type="entry name" value="Ntox30"/>
</dbReference>
<feature type="region of interest" description="Disordered" evidence="2">
    <location>
        <begin position="1534"/>
        <end position="1565"/>
    </location>
</feature>
<evidence type="ECO:0000313" key="7">
    <source>
        <dbReference type="EMBL" id="GGY15715.1"/>
    </source>
</evidence>
<dbReference type="PANTHER" id="PTHR32305">
    <property type="match status" value="1"/>
</dbReference>
<dbReference type="Pfam" id="PF05593">
    <property type="entry name" value="RHS_repeat"/>
    <property type="match status" value="6"/>
</dbReference>
<dbReference type="InterPro" id="IPR049082">
    <property type="entry name" value="T7SS_signal"/>
</dbReference>
<dbReference type="InterPro" id="IPR045351">
    <property type="entry name" value="DUF6531"/>
</dbReference>
<comment type="caution">
    <text evidence="7">The sequence shown here is derived from an EMBL/GenBank/DDBJ whole genome shotgun (WGS) entry which is preliminary data.</text>
</comment>
<dbReference type="RefSeq" id="WP_190195126.1">
    <property type="nucleotide sequence ID" value="NZ_BMVU01000103.1"/>
</dbReference>
<dbReference type="InterPro" id="IPR006530">
    <property type="entry name" value="YD"/>
</dbReference>
<dbReference type="InterPro" id="IPR056823">
    <property type="entry name" value="TEN-like_YD-shell"/>
</dbReference>
<name>A0A918P3A7_9ACTN</name>
<dbReference type="PANTHER" id="PTHR32305:SF15">
    <property type="entry name" value="PROTEIN RHSA-RELATED"/>
    <property type="match status" value="1"/>
</dbReference>
<protein>
    <recommendedName>
        <fullName evidence="9">Type IV secretion protein Rhs</fullName>
    </recommendedName>
</protein>
<dbReference type="Pfam" id="PF25023">
    <property type="entry name" value="TEN_YD-shell"/>
    <property type="match status" value="2"/>
</dbReference>